<evidence type="ECO:0000259" key="4">
    <source>
        <dbReference type="Pfam" id="PF23359"/>
    </source>
</evidence>
<evidence type="ECO:0000313" key="6">
    <source>
        <dbReference type="Proteomes" id="UP000559182"/>
    </source>
</evidence>
<sequence>MSTKQVTTEITLTVVKHLINGRTDTFIAEATGLAMTQVQDIKVSHGYPELDKMEWSRDALEKRINEPAAAAATPGPTIRAVVPARRHDPARATPRPSDPRLVTSTAREVKPSANELIVAAGNSPKARTRALGVKVAGLLGDLSQRLETEEREQAAQAAEKAANAKRLKRIEELEAELKKLRSKTRSTKTAPPLGAPALEVRKWAKGQGIECPDYGKIPNTVRDAYDAAHVAA</sequence>
<dbReference type="RefSeq" id="WP_183320272.1">
    <property type="nucleotide sequence ID" value="NZ_JACHVQ010000001.1"/>
</dbReference>
<keyword evidence="1" id="KW-0238">DNA-binding</keyword>
<organism evidence="5 6">
    <name type="scientific">Flexivirga oryzae</name>
    <dbReference type="NCBI Taxonomy" id="1794944"/>
    <lineage>
        <taxon>Bacteria</taxon>
        <taxon>Bacillati</taxon>
        <taxon>Actinomycetota</taxon>
        <taxon>Actinomycetes</taxon>
        <taxon>Micrococcales</taxon>
        <taxon>Dermacoccaceae</taxon>
        <taxon>Flexivirga</taxon>
    </lineage>
</organism>
<dbReference type="GO" id="GO:0003677">
    <property type="term" value="F:DNA binding"/>
    <property type="evidence" value="ECO:0007669"/>
    <property type="project" value="UniProtKB-KW"/>
</dbReference>
<dbReference type="Proteomes" id="UP000559182">
    <property type="component" value="Unassembled WGS sequence"/>
</dbReference>
<accession>A0A839NA72</accession>
<feature type="region of interest" description="Disordered" evidence="3">
    <location>
        <begin position="67"/>
        <end position="101"/>
    </location>
</feature>
<dbReference type="InterPro" id="IPR055370">
    <property type="entry name" value="Lsr2_DNA-bd"/>
</dbReference>
<evidence type="ECO:0000313" key="5">
    <source>
        <dbReference type="EMBL" id="MBB2892115.1"/>
    </source>
</evidence>
<keyword evidence="2" id="KW-0175">Coiled coil</keyword>
<comment type="caution">
    <text evidence="5">The sequence shown here is derived from an EMBL/GenBank/DDBJ whole genome shotgun (WGS) entry which is preliminary data.</text>
</comment>
<reference evidence="5 6" key="1">
    <citation type="submission" date="2020-08" db="EMBL/GenBank/DDBJ databases">
        <title>Sequencing the genomes of 1000 actinobacteria strains.</title>
        <authorList>
            <person name="Klenk H.-P."/>
        </authorList>
    </citation>
    <scope>NUCLEOTIDE SEQUENCE [LARGE SCALE GENOMIC DNA]</scope>
    <source>
        <strain evidence="5 6">DSM 105369</strain>
    </source>
</reference>
<gene>
    <name evidence="5" type="ORF">FHU39_002099</name>
</gene>
<feature type="coiled-coil region" evidence="2">
    <location>
        <begin position="163"/>
        <end position="190"/>
    </location>
</feature>
<protein>
    <recommendedName>
        <fullName evidence="4">Lsr2 DNA-binding domain-containing protein</fullName>
    </recommendedName>
</protein>
<evidence type="ECO:0000256" key="1">
    <source>
        <dbReference type="ARBA" id="ARBA00023125"/>
    </source>
</evidence>
<dbReference type="InterPro" id="IPR036625">
    <property type="entry name" value="E3-bd_dom_sf"/>
</dbReference>
<dbReference type="Pfam" id="PF23359">
    <property type="entry name" value="Lsr2_DNA-bd"/>
    <property type="match status" value="1"/>
</dbReference>
<evidence type="ECO:0000256" key="3">
    <source>
        <dbReference type="SAM" id="MobiDB-lite"/>
    </source>
</evidence>
<feature type="domain" description="Lsr2 DNA-binding" evidence="4">
    <location>
        <begin position="199"/>
        <end position="228"/>
    </location>
</feature>
<proteinExistence type="predicted"/>
<name>A0A839NA72_9MICO</name>
<dbReference type="AlphaFoldDB" id="A0A839NA72"/>
<keyword evidence="6" id="KW-1185">Reference proteome</keyword>
<dbReference type="Gene3D" id="4.10.320.10">
    <property type="entry name" value="E3-binding domain"/>
    <property type="match status" value="1"/>
</dbReference>
<evidence type="ECO:0000256" key="2">
    <source>
        <dbReference type="SAM" id="Coils"/>
    </source>
</evidence>
<dbReference type="GO" id="GO:0016746">
    <property type="term" value="F:acyltransferase activity"/>
    <property type="evidence" value="ECO:0007669"/>
    <property type="project" value="InterPro"/>
</dbReference>
<dbReference type="EMBL" id="JACHVQ010000001">
    <property type="protein sequence ID" value="MBB2892115.1"/>
    <property type="molecule type" value="Genomic_DNA"/>
</dbReference>